<gene>
    <name evidence="3" type="ORF">PL2TA16_02925</name>
</gene>
<feature type="chain" id="PRO_5004718429" description="AB hydrolase-1 domain-containing protein" evidence="1">
    <location>
        <begin position="21"/>
        <end position="280"/>
    </location>
</feature>
<reference evidence="3 4" key="1">
    <citation type="submission" date="2013-07" db="EMBL/GenBank/DDBJ databases">
        <title>Draft genome sequence of Pseudoalteromonas luteoviolacea 2ta16.</title>
        <authorList>
            <person name="Allen E.E."/>
            <person name="Azam F."/>
            <person name="Podell S."/>
        </authorList>
    </citation>
    <scope>NUCLEOTIDE SEQUENCE [LARGE SCALE GENOMIC DNA]</scope>
    <source>
        <strain evidence="3 4">2ta16</strain>
    </source>
</reference>
<dbReference type="PROSITE" id="PS51257">
    <property type="entry name" value="PROKAR_LIPOPROTEIN"/>
    <property type="match status" value="1"/>
</dbReference>
<dbReference type="InterPro" id="IPR052897">
    <property type="entry name" value="Sec-Metab_Biosynth_Hydrolase"/>
</dbReference>
<dbReference type="Pfam" id="PF12697">
    <property type="entry name" value="Abhydrolase_6"/>
    <property type="match status" value="1"/>
</dbReference>
<evidence type="ECO:0000256" key="1">
    <source>
        <dbReference type="SAM" id="SignalP"/>
    </source>
</evidence>
<dbReference type="EMBL" id="AUSV01000032">
    <property type="protein sequence ID" value="ESP93721.1"/>
    <property type="molecule type" value="Genomic_DNA"/>
</dbReference>
<organism evidence="3 4">
    <name type="scientific">Pseudoalteromonas luteoviolacea (strain 2ta16)</name>
    <dbReference type="NCBI Taxonomy" id="1353533"/>
    <lineage>
        <taxon>Bacteria</taxon>
        <taxon>Pseudomonadati</taxon>
        <taxon>Pseudomonadota</taxon>
        <taxon>Gammaproteobacteria</taxon>
        <taxon>Alteromonadales</taxon>
        <taxon>Pseudoalteromonadaceae</taxon>
        <taxon>Pseudoalteromonas</taxon>
    </lineage>
</organism>
<dbReference type="PANTHER" id="PTHR37017:SF11">
    <property type="entry name" value="ESTERASE_LIPASE_THIOESTERASE DOMAIN-CONTAINING PROTEIN"/>
    <property type="match status" value="1"/>
</dbReference>
<accession>V4H8B0</accession>
<dbReference type="RefSeq" id="WP_023398806.1">
    <property type="nucleotide sequence ID" value="NZ_AUSV01000032.1"/>
</dbReference>
<evidence type="ECO:0000313" key="4">
    <source>
        <dbReference type="Proteomes" id="UP000017820"/>
    </source>
</evidence>
<proteinExistence type="predicted"/>
<dbReference type="Proteomes" id="UP000017820">
    <property type="component" value="Unassembled WGS sequence"/>
</dbReference>
<protein>
    <recommendedName>
        <fullName evidence="2">AB hydrolase-1 domain-containing protein</fullName>
    </recommendedName>
</protein>
<dbReference type="AlphaFoldDB" id="V4H8B0"/>
<dbReference type="PATRIC" id="fig|1353533.3.peg.1873"/>
<dbReference type="GeneID" id="29920519"/>
<feature type="signal peptide" evidence="1">
    <location>
        <begin position="1"/>
        <end position="20"/>
    </location>
</feature>
<feature type="domain" description="AB hydrolase-1" evidence="2">
    <location>
        <begin position="45"/>
        <end position="273"/>
    </location>
</feature>
<comment type="caution">
    <text evidence="3">The sequence shown here is derived from an EMBL/GenBank/DDBJ whole genome shotgun (WGS) entry which is preliminary data.</text>
</comment>
<dbReference type="InterPro" id="IPR029058">
    <property type="entry name" value="AB_hydrolase_fold"/>
</dbReference>
<dbReference type="Gene3D" id="3.40.50.1820">
    <property type="entry name" value="alpha/beta hydrolase"/>
    <property type="match status" value="1"/>
</dbReference>
<evidence type="ECO:0000259" key="2">
    <source>
        <dbReference type="Pfam" id="PF12697"/>
    </source>
</evidence>
<dbReference type="SUPFAM" id="SSF53474">
    <property type="entry name" value="alpha/beta-Hydrolases"/>
    <property type="match status" value="1"/>
</dbReference>
<dbReference type="InterPro" id="IPR000073">
    <property type="entry name" value="AB_hydrolase_1"/>
</dbReference>
<keyword evidence="1" id="KW-0732">Signal</keyword>
<sequence length="280" mass="30485">MKLKHTFISLCAVASLVACNSISSDSKPLSAGSLSTERAETETTVVFIHGAHLRGSAWQPVATELKNAQIIPHIIDLPGRDNKVAPKIITLNHAANSLCKRTKDLPQPQVWVMHSQGGAVAHEALASCNRAHVSHLIYVSAVAPFEGAKPFALLNKEDEKNYFKGVTYEDGWMKITNQSEYVASFTNTKSKSMQAKIWSQSVDEPAVTGEGKVHLNKSKLDAIPKVYVFAKEDKIISYATQQKIAQSIGATQTYSIESGHLPMITQPLALADAIKSALRH</sequence>
<dbReference type="PANTHER" id="PTHR37017">
    <property type="entry name" value="AB HYDROLASE-1 DOMAIN-CONTAINING PROTEIN-RELATED"/>
    <property type="match status" value="1"/>
</dbReference>
<evidence type="ECO:0000313" key="3">
    <source>
        <dbReference type="EMBL" id="ESP93721.1"/>
    </source>
</evidence>
<name>V4H8B0_PSEL2</name>